<dbReference type="FunFam" id="3.40.50.300:FF:000695">
    <property type="entry name" value="Flagellar biosynthesis regulator FlhF"/>
    <property type="match status" value="1"/>
</dbReference>
<evidence type="ECO:0000256" key="7">
    <source>
        <dbReference type="ARBA" id="ARBA00022795"/>
    </source>
</evidence>
<evidence type="ECO:0000256" key="1">
    <source>
        <dbReference type="ARBA" id="ARBA00004413"/>
    </source>
</evidence>
<keyword evidence="9" id="KW-0342">GTP-binding</keyword>
<dbReference type="NCBIfam" id="TIGR03499">
    <property type="entry name" value="FlhF"/>
    <property type="match status" value="1"/>
</dbReference>
<reference evidence="17 18" key="1">
    <citation type="submission" date="2018-06" db="EMBL/GenBank/DDBJ databases">
        <title>Genome sequencing of Oceanotoga sp. sy52.</title>
        <authorList>
            <person name="Mori K."/>
        </authorList>
    </citation>
    <scope>NUCLEOTIDE SEQUENCE [LARGE SCALE GENOMIC DNA]</scope>
    <source>
        <strain evidence="18">sy52</strain>
    </source>
</reference>
<dbReference type="KEGG" id="ocy:OSSY52_14450"/>
<evidence type="ECO:0000313" key="17">
    <source>
        <dbReference type="EMBL" id="BBE31304.1"/>
    </source>
</evidence>
<dbReference type="GO" id="GO:0005525">
    <property type="term" value="F:GTP binding"/>
    <property type="evidence" value="ECO:0007669"/>
    <property type="project" value="UniProtKB-UniRule"/>
</dbReference>
<dbReference type="GO" id="GO:0006614">
    <property type="term" value="P:SRP-dependent cotranslational protein targeting to membrane"/>
    <property type="evidence" value="ECO:0007669"/>
    <property type="project" value="UniProtKB-UniRule"/>
</dbReference>
<dbReference type="GO" id="GO:0003924">
    <property type="term" value="F:GTPase activity"/>
    <property type="evidence" value="ECO:0007669"/>
    <property type="project" value="UniProtKB-UniRule"/>
</dbReference>
<dbReference type="SUPFAM" id="SSF52540">
    <property type="entry name" value="P-loop containing nucleoside triphosphate hydrolases"/>
    <property type="match status" value="1"/>
</dbReference>
<proteinExistence type="inferred from homology"/>
<keyword evidence="5" id="KW-1003">Cell membrane</keyword>
<name>A0A7G1G7W6_9BACT</name>
<dbReference type="InterPro" id="IPR020006">
    <property type="entry name" value="FlhF"/>
</dbReference>
<dbReference type="GO" id="GO:0015031">
    <property type="term" value="P:protein transport"/>
    <property type="evidence" value="ECO:0007669"/>
    <property type="project" value="UniProtKB-KW"/>
</dbReference>
<keyword evidence="17" id="KW-0282">Flagellum</keyword>
<protein>
    <recommendedName>
        <fullName evidence="3 13">Flagellar biosynthesis protein FlhF</fullName>
    </recommendedName>
</protein>
<dbReference type="GO" id="GO:0005886">
    <property type="term" value="C:plasma membrane"/>
    <property type="evidence" value="ECO:0007669"/>
    <property type="project" value="UniProtKB-SubCell"/>
</dbReference>
<keyword evidence="7" id="KW-1005">Bacterial flagellum biogenesis</keyword>
<feature type="domain" description="AAA+ ATPase" evidence="15">
    <location>
        <begin position="251"/>
        <end position="405"/>
    </location>
</feature>
<dbReference type="Gene3D" id="3.40.50.300">
    <property type="entry name" value="P-loop containing nucleotide triphosphate hydrolases"/>
    <property type="match status" value="1"/>
</dbReference>
<keyword evidence="4" id="KW-0813">Transport</keyword>
<keyword evidence="17" id="KW-0969">Cilium</keyword>
<evidence type="ECO:0000313" key="18">
    <source>
        <dbReference type="Proteomes" id="UP000516361"/>
    </source>
</evidence>
<evidence type="ECO:0000256" key="3">
    <source>
        <dbReference type="ARBA" id="ARBA00014919"/>
    </source>
</evidence>
<comment type="function">
    <text evidence="12">Necessary for flagellar biosynthesis. May be involved in translocation of the flagellum.</text>
</comment>
<dbReference type="CDD" id="cd17873">
    <property type="entry name" value="FlhF"/>
    <property type="match status" value="1"/>
</dbReference>
<evidence type="ECO:0000256" key="10">
    <source>
        <dbReference type="ARBA" id="ARBA00023136"/>
    </source>
</evidence>
<sequence>MKVKKYVVENISEAMEKIRTEFGDDAYILNTKKIKKGGFLGLGGKKYLEVTVLSEEEKKLPKQNNTPSFENEEKLYSLKGIVERNKRLDKRIAKERKQEIPTNTASYGNQLMELIKEQRKVSMTIDKDAKEYYDNKQIKKDEFQHFIKNSDNKIIEKKSKLETKKIETKSEISELKNMIQSLSKKINGKNDYYQEFFRTLKFNDISEKLAEEICNEVEDINFDENWKNNKLLKEKVQKKLLENLKIKNIPLKGRIILIGPTGVGKTTTLAKLAAIMKKEGKKVAIITIDTYRIAAADQLKIYADIMGIPAYVCYTPEDLKITLESLNMFDTVLIDTAGRSHKNSLQLNELKVFIDTINPEYRMLVASANMRTSDLINMYESFSPSNPDSIIITKIDETSYFGQMFSIINHSNLPISFITNGQKVPDDILIPDINYLVNKLIEGVFK</sequence>
<keyword evidence="11" id="KW-1006">Bacterial flagellum protein export</keyword>
<evidence type="ECO:0000256" key="5">
    <source>
        <dbReference type="ARBA" id="ARBA00022475"/>
    </source>
</evidence>
<evidence type="ECO:0000259" key="16">
    <source>
        <dbReference type="SMART" id="SM00962"/>
    </source>
</evidence>
<keyword evidence="18" id="KW-1185">Reference proteome</keyword>
<keyword evidence="14" id="KW-0175">Coiled coil</keyword>
<dbReference type="InterPro" id="IPR027417">
    <property type="entry name" value="P-loop_NTPase"/>
</dbReference>
<dbReference type="SMART" id="SM00382">
    <property type="entry name" value="AAA"/>
    <property type="match status" value="1"/>
</dbReference>
<dbReference type="RefSeq" id="WP_190613751.1">
    <property type="nucleotide sequence ID" value="NZ_AP018712.1"/>
</dbReference>
<comment type="subcellular location">
    <subcellularLocation>
        <location evidence="1">Cell membrane</location>
        <topology evidence="1">Peripheral membrane protein</topology>
        <orientation evidence="1">Cytoplasmic side</orientation>
    </subcellularLocation>
</comment>
<evidence type="ECO:0000256" key="14">
    <source>
        <dbReference type="SAM" id="Coils"/>
    </source>
</evidence>
<dbReference type="InterPro" id="IPR000897">
    <property type="entry name" value="SRP54_GTPase_dom"/>
</dbReference>
<evidence type="ECO:0000256" key="8">
    <source>
        <dbReference type="ARBA" id="ARBA00022927"/>
    </source>
</evidence>
<evidence type="ECO:0000256" key="12">
    <source>
        <dbReference type="ARBA" id="ARBA00025337"/>
    </source>
</evidence>
<dbReference type="Gene3D" id="1.20.120.1380">
    <property type="entry name" value="Flagellar FlhF biosynthesis protein, N domain"/>
    <property type="match status" value="1"/>
</dbReference>
<dbReference type="EMBL" id="AP018712">
    <property type="protein sequence ID" value="BBE31304.1"/>
    <property type="molecule type" value="Genomic_DNA"/>
</dbReference>
<evidence type="ECO:0000256" key="2">
    <source>
        <dbReference type="ARBA" id="ARBA00008531"/>
    </source>
</evidence>
<dbReference type="InterPro" id="IPR047040">
    <property type="entry name" value="FlhF__GTPase_dom"/>
</dbReference>
<dbReference type="Pfam" id="PF00448">
    <property type="entry name" value="SRP54"/>
    <property type="match status" value="1"/>
</dbReference>
<evidence type="ECO:0000256" key="13">
    <source>
        <dbReference type="NCBIfam" id="TIGR03499"/>
    </source>
</evidence>
<keyword evidence="8" id="KW-0653">Protein transport</keyword>
<dbReference type="GO" id="GO:0005047">
    <property type="term" value="F:signal recognition particle binding"/>
    <property type="evidence" value="ECO:0007669"/>
    <property type="project" value="TreeGrafter"/>
</dbReference>
<dbReference type="InterPro" id="IPR003593">
    <property type="entry name" value="AAA+_ATPase"/>
</dbReference>
<evidence type="ECO:0000259" key="15">
    <source>
        <dbReference type="SMART" id="SM00382"/>
    </source>
</evidence>
<dbReference type="GO" id="GO:0044781">
    <property type="term" value="P:bacterial-type flagellum organization"/>
    <property type="evidence" value="ECO:0007669"/>
    <property type="project" value="UniProtKB-UniRule"/>
</dbReference>
<dbReference type="Proteomes" id="UP000516361">
    <property type="component" value="Chromosome"/>
</dbReference>
<evidence type="ECO:0000256" key="6">
    <source>
        <dbReference type="ARBA" id="ARBA00022741"/>
    </source>
</evidence>
<comment type="similarity">
    <text evidence="2">Belongs to the GTP-binding SRP family.</text>
</comment>
<dbReference type="FunCoup" id="A0A7G1G7W6">
    <property type="interactions" value="55"/>
</dbReference>
<dbReference type="PANTHER" id="PTHR43134:SF3">
    <property type="entry name" value="FLAGELLAR BIOSYNTHESIS PROTEIN FLHF"/>
    <property type="match status" value="1"/>
</dbReference>
<evidence type="ECO:0000256" key="11">
    <source>
        <dbReference type="ARBA" id="ARBA00023225"/>
    </source>
</evidence>
<organism evidence="17 18">
    <name type="scientific">Tepiditoga spiralis</name>
    <dbReference type="NCBI Taxonomy" id="2108365"/>
    <lineage>
        <taxon>Bacteria</taxon>
        <taxon>Thermotogati</taxon>
        <taxon>Thermotogota</taxon>
        <taxon>Thermotogae</taxon>
        <taxon>Petrotogales</taxon>
        <taxon>Petrotogaceae</taxon>
        <taxon>Tepiditoga</taxon>
    </lineage>
</organism>
<dbReference type="PANTHER" id="PTHR43134">
    <property type="entry name" value="SIGNAL RECOGNITION PARTICLE RECEPTOR SUBUNIT ALPHA"/>
    <property type="match status" value="1"/>
</dbReference>
<dbReference type="AlphaFoldDB" id="A0A7G1G7W6"/>
<gene>
    <name evidence="17" type="primary">flhF</name>
    <name evidence="17" type="ORF">OSSY52_14450</name>
</gene>
<keyword evidence="6" id="KW-0547">Nucleotide-binding</keyword>
<dbReference type="InParanoid" id="A0A7G1G7W6"/>
<evidence type="ECO:0000256" key="9">
    <source>
        <dbReference type="ARBA" id="ARBA00023134"/>
    </source>
</evidence>
<dbReference type="SMART" id="SM00962">
    <property type="entry name" value="SRP54"/>
    <property type="match status" value="1"/>
</dbReference>
<feature type="coiled-coil region" evidence="14">
    <location>
        <begin position="158"/>
        <end position="185"/>
    </location>
</feature>
<evidence type="ECO:0000256" key="4">
    <source>
        <dbReference type="ARBA" id="ARBA00022448"/>
    </source>
</evidence>
<keyword evidence="17" id="KW-0966">Cell projection</keyword>
<accession>A0A7G1G7W6</accession>
<feature type="domain" description="SRP54-type proteins GTP-binding" evidence="16">
    <location>
        <begin position="252"/>
        <end position="442"/>
    </location>
</feature>
<keyword evidence="10" id="KW-0472">Membrane</keyword>